<comment type="caution">
    <text evidence="1">The sequence shown here is derived from an EMBL/GenBank/DDBJ whole genome shotgun (WGS) entry which is preliminary data.</text>
</comment>
<evidence type="ECO:0000313" key="1">
    <source>
        <dbReference type="EMBL" id="PNP52422.1"/>
    </source>
</evidence>
<dbReference type="EMBL" id="MTYI01000109">
    <property type="protein sequence ID" value="PNP52422.1"/>
    <property type="molecule type" value="Genomic_DNA"/>
</dbReference>
<organism evidence="1 2">
    <name type="scientific">Trichoderma harzianum</name>
    <name type="common">Hypocrea lixii</name>
    <dbReference type="NCBI Taxonomy" id="5544"/>
    <lineage>
        <taxon>Eukaryota</taxon>
        <taxon>Fungi</taxon>
        <taxon>Dikarya</taxon>
        <taxon>Ascomycota</taxon>
        <taxon>Pezizomycotina</taxon>
        <taxon>Sordariomycetes</taxon>
        <taxon>Hypocreomycetidae</taxon>
        <taxon>Hypocreales</taxon>
        <taxon>Hypocreaceae</taxon>
        <taxon>Trichoderma</taxon>
    </lineage>
</organism>
<gene>
    <name evidence="1" type="ORF">THARTR1_07026</name>
</gene>
<evidence type="ECO:0000313" key="2">
    <source>
        <dbReference type="Proteomes" id="UP000236290"/>
    </source>
</evidence>
<proteinExistence type="predicted"/>
<sequence>MIREEWGSVEEYIVNECKLSPEAIARIRQKLLVAN</sequence>
<dbReference type="OrthoDB" id="449382at2759"/>
<dbReference type="Pfam" id="PF13350">
    <property type="entry name" value="Y_phosphatase3"/>
    <property type="match status" value="1"/>
</dbReference>
<dbReference type="InterPro" id="IPR026893">
    <property type="entry name" value="Tyr/Ser_Pase_IphP-type"/>
</dbReference>
<dbReference type="InterPro" id="IPR029021">
    <property type="entry name" value="Prot-tyrosine_phosphatase-like"/>
</dbReference>
<dbReference type="GO" id="GO:0004721">
    <property type="term" value="F:phosphoprotein phosphatase activity"/>
    <property type="evidence" value="ECO:0007669"/>
    <property type="project" value="InterPro"/>
</dbReference>
<reference evidence="1 2" key="1">
    <citation type="submission" date="2017-02" db="EMBL/GenBank/DDBJ databases">
        <title>Genomes of Trichoderma spp. with biocontrol activity.</title>
        <authorList>
            <person name="Gardiner D."/>
            <person name="Kazan K."/>
            <person name="Vos C."/>
            <person name="Harvey P."/>
        </authorList>
    </citation>
    <scope>NUCLEOTIDE SEQUENCE [LARGE SCALE GENOMIC DNA]</scope>
    <source>
        <strain evidence="1 2">Tr1</strain>
    </source>
</reference>
<protein>
    <submittedName>
        <fullName evidence="1">Uncharacterized protein</fullName>
    </submittedName>
</protein>
<dbReference type="Gene3D" id="3.90.190.10">
    <property type="entry name" value="Protein tyrosine phosphatase superfamily"/>
    <property type="match status" value="1"/>
</dbReference>
<dbReference type="Proteomes" id="UP000236290">
    <property type="component" value="Unassembled WGS sequence"/>
</dbReference>
<name>A0A2K0U3Q8_TRIHA</name>
<accession>A0A2K0U3Q8</accession>
<dbReference type="AlphaFoldDB" id="A0A2K0U3Q8"/>